<evidence type="ECO:0000256" key="1">
    <source>
        <dbReference type="SAM" id="Phobius"/>
    </source>
</evidence>
<comment type="caution">
    <text evidence="2">The sequence shown here is derived from an EMBL/GenBank/DDBJ whole genome shotgun (WGS) entry which is preliminary data.</text>
</comment>
<dbReference type="InterPro" id="IPR013783">
    <property type="entry name" value="Ig-like_fold"/>
</dbReference>
<dbReference type="Proteomes" id="UP000176501">
    <property type="component" value="Unassembled WGS sequence"/>
</dbReference>
<keyword evidence="1" id="KW-0812">Transmembrane</keyword>
<gene>
    <name evidence="2" type="ORF">A2304_00855</name>
</gene>
<reference evidence="2 3" key="1">
    <citation type="journal article" date="2016" name="Nat. Commun.">
        <title>Thousands of microbial genomes shed light on interconnected biogeochemical processes in an aquifer system.</title>
        <authorList>
            <person name="Anantharaman K."/>
            <person name="Brown C.T."/>
            <person name="Hug L.A."/>
            <person name="Sharon I."/>
            <person name="Castelle C.J."/>
            <person name="Probst A.J."/>
            <person name="Thomas B.C."/>
            <person name="Singh A."/>
            <person name="Wilkins M.J."/>
            <person name="Karaoz U."/>
            <person name="Brodie E.L."/>
            <person name="Williams K.H."/>
            <person name="Hubbard S.S."/>
            <person name="Banfield J.F."/>
        </authorList>
    </citation>
    <scope>NUCLEOTIDE SEQUENCE [LARGE SCALE GENOMIC DNA]</scope>
</reference>
<name>A0A1F7W5F7_9BACT</name>
<feature type="transmembrane region" description="Helical" evidence="1">
    <location>
        <begin position="87"/>
        <end position="114"/>
    </location>
</feature>
<organism evidence="2 3">
    <name type="scientific">Candidatus Uhrbacteria bacterium RIFOXYB2_FULL_57_15</name>
    <dbReference type="NCBI Taxonomy" id="1802422"/>
    <lineage>
        <taxon>Bacteria</taxon>
        <taxon>Candidatus Uhriibacteriota</taxon>
    </lineage>
</organism>
<evidence type="ECO:0000313" key="3">
    <source>
        <dbReference type="Proteomes" id="UP000176501"/>
    </source>
</evidence>
<evidence type="ECO:0000313" key="2">
    <source>
        <dbReference type="EMBL" id="OGL98043.1"/>
    </source>
</evidence>
<dbReference type="Gene3D" id="2.120.10.10">
    <property type="match status" value="1"/>
</dbReference>
<feature type="transmembrane region" description="Helical" evidence="1">
    <location>
        <begin position="3148"/>
        <end position="3170"/>
    </location>
</feature>
<dbReference type="Gene3D" id="2.60.40.10">
    <property type="entry name" value="Immunoglobulins"/>
    <property type="match status" value="4"/>
</dbReference>
<protein>
    <submittedName>
        <fullName evidence="2">Uncharacterized protein</fullName>
    </submittedName>
</protein>
<sequence length="3178" mass="330932">MEKRFLNVFLMFSGYVFALKERLVQAKDWYRVLAIATALILAELVFALVSLPLYFVVSPKKVQESGMVFPERKGAGKYRDYVVRRKITMASALGATAVFALKIFFVGVVSFYMLGAQELLADTQDWTFDTPGNYTYDSAKIEVTGGVARLKNLGSASSGGTSNSSFDASAAGWTGVPGWIDAPSKTNSTNWQSAGGNPTGHVDINLPGKKKNSSAGYWYQAFTTTASTPDTATLNLDWRSVSVTDLPTSYQLYAFIDTGSGNPVLGTQVWSSGNLTSATSWASIPTVDIRSKVPTAGTYYLKIAAYHTCQTGTDCDTVSGFDNVAVNWSKTVVSYDTSKPTIYPNASLNPSKVITWDSFAETATKNGGQIYYQLSDDDGSTWNYWSGSTWAAAGAGNYNAASEIHANIATFPTTSNKIKFKAFLEGDGSQQVMLDNVAIGYTQNALPVVTSVTPAQDTGAGYVYVNYSLQDNNSDPLSLTTYEYSLTGAFAGEQATMTPVPVDPNHNGVTGLSSSPGGTAHTFVWDAKSQVGAIYDSTVYVRLRANDGVGNSEYAISSASPVDYVIPVVSNVTAVQTPESTNVAFTYDLTDDTPDNLLVEVDVSEDAGSTWTVTDTSVGGAVGSGMSTGTGKTITWAAKTDFPNQVQHDIRVRVRAKDKWMNQGTDAASADFAIDTLSPATAIVANLQAQPNAGDTTVLIGGSFTETNPDTNDFYVAINGGAYSAGTAGTTNTATPADQATAVGATLDGNDGVSGVKIIHTDDFGQATDNENPSPATAYTYVRPYTPQAPTLSLPATTNLNLTIVPHASEASDLPYAIQETTTGLYAQGNGTLGASPVWQIMGTGSGQWGNNTGVSGRVNVSGLSSPLSMYVFRVKSRNQNDGAHAASSESAYSATAQITNTAPSISYSSVSQTTDGTQYVTVSYTGTDGQGDICSLPTYEYSTDNVNWYAMTEKTGVGSEGVSNLVFLSGGSAHAFVWNSAADVPNSEHAAVRVRLKPNDSLTDGSVATSSPFAVDQKVPIVSNVSVMQNAGARTVTIGYDLSDAHNSTVEIDISEDGGSTWSVADTAVSGDVGSGIASGAGKSITWNAGTDFDDQYQSDIRVRVRANDTFGNQGANAESSNFTLDTHDPSVTNVTAAQDGGAKTFTFHYDVSEDAGNVTVALAISSNGGSTWVVPTTSASGDLGAGIGSGSGKTIAWDAGTDYDGFEKTAMRVRITATDSYSNAGIGSTGDFSLDTLAPRVTGVSAAHGAGSTNVVVTYTLADQNVSQVEIDISEDRGGSWTVADTAVSGDVGSGVASGAKTITWEAGTDFDEQSQADMRVRVRAKDPFENQSANTESGDFSIDTVNPTVNVIADLQAQPNGGDTTVLIGGSFMETNPNTNGFYVALNGGDYGSVTDGQTNTATPADKATATGVTLDGNDYVSKAKIVHADDFGQTVDNENVSPSAAYKYVKPYTPPAPTVDNPTVGMVDVTVNKHASETDGLEYAVYETTQDAYVQSDGTLGASVAWQALGTGGGEWGNGTGTSGKVTASGLANHSYTYEFKTVSRNVSDAAHAASSESALSGGASSANQSPVIVLDSVAQTTDGSKYVTINYTGSDLESEDSNVITAEYSLNGTTWYDMTEKTGVGSDGTTGLSFGYAGSAHDFMWDVGTDLANTEDSTTYVRLQANDGTSSSAITTSSPFAVDTKVPAISSVVGEQTLGSGIVSFAYTLTDLSTGTVELDISDDGGSTWNVADTSVSGDVGGDVSSGTGKTISWNALSDFANQEQTDLRVRVRATDAFGNAGTNASSTNFALDTKVPGVSNVTASQDAGLNTVTIEYDLSDANDSTVVIEISEDFGSTWGVATSTLSGDVGAGVASGVSKTVAWDAATDFPNREQAGMVVRVRATDTYANAGPNVSSASFVVDTKAPVVSNVSAVQTLGTDSVVFTYDLADSGASTVLLDISDDGGSTWTVTDTSVAGSVGAGITAGNGKAITWDAATDAPGTDLSTMRVRIRATDPYENASANVESSNFVLDTVAPSSNVLADVASQPQAGDSVVSVEGSFSETNPDTNEFYVAINGGAYFAGTSGIGNTASPSNQDTAVGATLDGDDYVSRVKIVHTDDYGHSVTNENVSVTTSVKYVKPYVPQAPTVGNPENTSVDVLVLPNVSETAGLEYAIHETTTDRFVQADGSLDVAEDWQTTAAWGTVTVTGLTSPVATYAFQVKSRNVSDAAYAASSESALSASASIANTAPSVSITAAAQVTGGNYALIEYIGTDAQNDTNDLSVFEYSTDNATWHVMTEKSGVGSDGVSDLVFSSVGLSYVFAWDIASDLTNTGDSTVYARLQSTDTLADSNVATSSAFAVDTVGPVISNIRTSQAPGTTNVTIFYDLAEDTPGNNEMMLVISDDGGATWTAPVTTLSGDVGAGVSAGDDRTVTWDAGVDFAGQESDALRVEIQGTDAYDNVGSAVQSSDFTADAKSAVVSGVSASQTVGTGQVVVNYALSDLSPGGSFVEFGISSDGGATWSVLATTYFGDIGSGQTTGSKLFTWEAGTDFNGQAGADMRVRVRAKDYFANQGFYVESSSFVVDTSAAVISGLLAVQDAGADTVTLTYDLADDSDGTLNVNVDVSDDGGFTWTVARTSMIGDVGSGITTGAGKTIAWYAGTDFNGQDVANMRVRMTATDRFGNVSPNFESGDFALDTADPVGLADLSTFSSGATSVTLHWTAATDGHFDHYELWYGANRADVQDRTGSASRWGVTDDANLADALTDATVITGLSLDADFYGKIWAVDAFGHETTTNDINVYTLVEATGGGGGGGLAGLSDAVAPVQPILSSLSTPTNQAMVLVSGLAEPLSNVDLYDHDNLVARLDQVTGYTGRFSQEFSFAEGEHRLTVRAIDSSRNESERSIAVNLSVDMTLPSRPIITSQRIAETIETTPVIVGTAEALSAVEIVVDGQYAFVTSADQYGNWRYLLPNQFALDLGAHTFVARATDTAGNTSNPATVTLNVIEPPVSVMPKPGVGEGTVLGLLLPSVPVLTPTTPPVSVAEIIREETEAVVLPGLLAPEVVLSAASLDGNRFIFSGTAVPNSHVVVYIHSAQALIYQTIADNNGVWSISHSQDTAELTPGEHTIYSVSVDPEAKVKSIPGEVKSFFVTRSAWAAFYQMLNLQTTLVTILALLACVWWLFILRKRTIAQV</sequence>
<keyword evidence="1" id="KW-1133">Transmembrane helix</keyword>
<proteinExistence type="predicted"/>
<dbReference type="EMBL" id="MGFE01000025">
    <property type="protein sequence ID" value="OGL98043.1"/>
    <property type="molecule type" value="Genomic_DNA"/>
</dbReference>
<keyword evidence="1" id="KW-0472">Membrane</keyword>
<dbReference type="CDD" id="cd15482">
    <property type="entry name" value="Sialidase_non-viral"/>
    <property type="match status" value="1"/>
</dbReference>
<accession>A0A1F7W5F7</accession>
<feature type="transmembrane region" description="Helical" evidence="1">
    <location>
        <begin position="34"/>
        <end position="57"/>
    </location>
</feature>